<reference evidence="2" key="2">
    <citation type="journal article" date="2023" name="Proc. Natl. Acad. Sci. U.S.A.">
        <title>A global phylogenomic analysis of the shiitake genus Lentinula.</title>
        <authorList>
            <person name="Sierra-Patev S."/>
            <person name="Min B."/>
            <person name="Naranjo-Ortiz M."/>
            <person name="Looney B."/>
            <person name="Konkel Z."/>
            <person name="Slot J.C."/>
            <person name="Sakamoto Y."/>
            <person name="Steenwyk J.L."/>
            <person name="Rokas A."/>
            <person name="Carro J."/>
            <person name="Camarero S."/>
            <person name="Ferreira P."/>
            <person name="Molpeceres G."/>
            <person name="Ruiz-Duenas F.J."/>
            <person name="Serrano A."/>
            <person name="Henrissat B."/>
            <person name="Drula E."/>
            <person name="Hughes K.W."/>
            <person name="Mata J.L."/>
            <person name="Ishikawa N.K."/>
            <person name="Vargas-Isla R."/>
            <person name="Ushijima S."/>
            <person name="Smith C.A."/>
            <person name="Donoghue J."/>
            <person name="Ahrendt S."/>
            <person name="Andreopoulos W."/>
            <person name="He G."/>
            <person name="LaButti K."/>
            <person name="Lipzen A."/>
            <person name="Ng V."/>
            <person name="Riley R."/>
            <person name="Sandor L."/>
            <person name="Barry K."/>
            <person name="Martinez A.T."/>
            <person name="Xiao Y."/>
            <person name="Gibbons J.G."/>
            <person name="Terashima K."/>
            <person name="Grigoriev I.V."/>
            <person name="Hibbett D."/>
        </authorList>
    </citation>
    <scope>NUCLEOTIDE SEQUENCE</scope>
    <source>
        <strain evidence="2">ET3784</strain>
    </source>
</reference>
<organism evidence="2 3">
    <name type="scientific">Lentinula guzmanii</name>
    <dbReference type="NCBI Taxonomy" id="2804957"/>
    <lineage>
        <taxon>Eukaryota</taxon>
        <taxon>Fungi</taxon>
        <taxon>Dikarya</taxon>
        <taxon>Basidiomycota</taxon>
        <taxon>Agaricomycotina</taxon>
        <taxon>Agaricomycetes</taxon>
        <taxon>Agaricomycetidae</taxon>
        <taxon>Agaricales</taxon>
        <taxon>Marasmiineae</taxon>
        <taxon>Omphalotaceae</taxon>
        <taxon>Lentinula</taxon>
    </lineage>
</organism>
<evidence type="ECO:0000313" key="3">
    <source>
        <dbReference type="Proteomes" id="UP001176059"/>
    </source>
</evidence>
<dbReference type="EMBL" id="JANVFO010000077">
    <property type="protein sequence ID" value="KAJ3716742.1"/>
    <property type="molecule type" value="Genomic_DNA"/>
</dbReference>
<dbReference type="InterPro" id="IPR053042">
    <property type="entry name" value="Mito_GTP/GDP_Carrier"/>
</dbReference>
<sequence>MQIHSIYLGFILGLFATVQAAPFGRWPGFEKKAQGHQEKFYVTFDWRPFYPSVSVPQEVALRLASNIHEQDKAFRIDDPAHQIEYLPNMWPPGLSPRAAIDFSWGTTPNSERNSKFFSLFPGLGYAAGYKRVYKFCGQPYFNDLINQHFRDQFKCLWRVERQAYDAGYSQKFDGDTSSPTLKVPLSYPSWL</sequence>
<feature type="signal peptide" evidence="1">
    <location>
        <begin position="1"/>
        <end position="20"/>
    </location>
</feature>
<keyword evidence="1" id="KW-0732">Signal</keyword>
<accession>A0AA38JH29</accession>
<reference evidence="2" key="1">
    <citation type="submission" date="2022-08" db="EMBL/GenBank/DDBJ databases">
        <authorList>
            <consortium name="DOE Joint Genome Institute"/>
            <person name="Min B."/>
            <person name="Sierra-Patev S."/>
            <person name="Naranjo-Ortiz M."/>
            <person name="Looney B."/>
            <person name="Konkel Z."/>
            <person name="Slot J.C."/>
            <person name="Sakamoto Y."/>
            <person name="Steenwyk J.L."/>
            <person name="Rokas A."/>
            <person name="Carro J."/>
            <person name="Camarero S."/>
            <person name="Ferreira P."/>
            <person name="Molpeceres G."/>
            <person name="Ruiz-duenas F.J."/>
            <person name="Serrano A."/>
            <person name="Henrissat B."/>
            <person name="Drula E."/>
            <person name="Hughes K.W."/>
            <person name="Mata J.L."/>
            <person name="Ishikawa N.K."/>
            <person name="Vargas-Isla R."/>
            <person name="Ushijima S."/>
            <person name="Smith C.A."/>
            <person name="Ahrendt S."/>
            <person name="Andreopoulos W."/>
            <person name="He G."/>
            <person name="LaButti K."/>
            <person name="Lipzen A."/>
            <person name="Ng V."/>
            <person name="Riley R."/>
            <person name="Sandor L."/>
            <person name="Barry K."/>
            <person name="Martinez A.T."/>
            <person name="Xiao Y."/>
            <person name="Gibbons J.G."/>
            <person name="Terashima K."/>
            <person name="Hibbett D.S."/>
            <person name="Grigoriev I.V."/>
        </authorList>
    </citation>
    <scope>NUCLEOTIDE SEQUENCE</scope>
    <source>
        <strain evidence="2">ET3784</strain>
    </source>
</reference>
<evidence type="ECO:0000256" key="1">
    <source>
        <dbReference type="SAM" id="SignalP"/>
    </source>
</evidence>
<proteinExistence type="predicted"/>
<protein>
    <submittedName>
        <fullName evidence="2">Uncharacterized protein</fullName>
    </submittedName>
</protein>
<dbReference type="GO" id="GO:0001409">
    <property type="term" value="F:guanine nucleotide transmembrane transporter activity"/>
    <property type="evidence" value="ECO:0007669"/>
    <property type="project" value="TreeGrafter"/>
</dbReference>
<dbReference type="AlphaFoldDB" id="A0AA38JH29"/>
<dbReference type="Proteomes" id="UP001176059">
    <property type="component" value="Unassembled WGS sequence"/>
</dbReference>
<evidence type="ECO:0000313" key="2">
    <source>
        <dbReference type="EMBL" id="KAJ3716742.1"/>
    </source>
</evidence>
<gene>
    <name evidence="2" type="ORF">DFJ43DRAFT_1043291</name>
</gene>
<keyword evidence="3" id="KW-1185">Reference proteome</keyword>
<dbReference type="PANTHER" id="PTHR46974">
    <property type="entry name" value="MITOCHONDRIAL GTP/GDP CARRIER PROTEIN 1"/>
    <property type="match status" value="1"/>
</dbReference>
<dbReference type="PANTHER" id="PTHR46974:SF1">
    <property type="entry name" value="MITOCHONDRIAL GTP_GDP CARRIER PROTEIN 1"/>
    <property type="match status" value="1"/>
</dbReference>
<name>A0AA38JH29_9AGAR</name>
<feature type="chain" id="PRO_5041216999" evidence="1">
    <location>
        <begin position="21"/>
        <end position="191"/>
    </location>
</feature>
<dbReference type="GO" id="GO:0005739">
    <property type="term" value="C:mitochondrion"/>
    <property type="evidence" value="ECO:0007669"/>
    <property type="project" value="TreeGrafter"/>
</dbReference>
<comment type="caution">
    <text evidence="2">The sequence shown here is derived from an EMBL/GenBank/DDBJ whole genome shotgun (WGS) entry which is preliminary data.</text>
</comment>